<evidence type="ECO:0000256" key="11">
    <source>
        <dbReference type="SAM" id="SignalP"/>
    </source>
</evidence>
<dbReference type="GeneTree" id="ENSGT00940000156055"/>
<dbReference type="PANTHER" id="PTHR11485">
    <property type="entry name" value="TRANSFERRIN"/>
    <property type="match status" value="1"/>
</dbReference>
<dbReference type="GO" id="GO:0005615">
    <property type="term" value="C:extracellular space"/>
    <property type="evidence" value="ECO:0007669"/>
    <property type="project" value="TreeGrafter"/>
</dbReference>
<dbReference type="GO" id="GO:0019731">
    <property type="term" value="P:antibacterial humoral response"/>
    <property type="evidence" value="ECO:0007669"/>
    <property type="project" value="TreeGrafter"/>
</dbReference>
<keyword evidence="14" id="KW-1185">Reference proteome</keyword>
<feature type="domain" description="Transferrin-like" evidence="12">
    <location>
        <begin position="344"/>
        <end position="660"/>
    </location>
</feature>
<keyword evidence="4" id="KW-0813">Transport</keyword>
<dbReference type="PANTHER" id="PTHR11485:SF31">
    <property type="entry name" value="SEROTRANSFERRIN"/>
    <property type="match status" value="1"/>
</dbReference>
<evidence type="ECO:0000256" key="6">
    <source>
        <dbReference type="ARBA" id="ARBA00022525"/>
    </source>
</evidence>
<dbReference type="PRINTS" id="PR00422">
    <property type="entry name" value="TRANSFERRIN"/>
</dbReference>
<proteinExistence type="predicted"/>
<keyword evidence="8" id="KW-0677">Repeat</keyword>
<dbReference type="AlphaFoldDB" id="I3JU26"/>
<dbReference type="InterPro" id="IPR018195">
    <property type="entry name" value="Transferrin_Fe_BS"/>
</dbReference>
<dbReference type="GO" id="GO:0005886">
    <property type="term" value="C:plasma membrane"/>
    <property type="evidence" value="ECO:0007669"/>
    <property type="project" value="TreeGrafter"/>
</dbReference>
<keyword evidence="7" id="KW-0479">Metal-binding</keyword>
<dbReference type="Ensembl" id="ENSONIT00000012380.2">
    <property type="protein sequence ID" value="ENSONIP00000012371.2"/>
    <property type="gene ID" value="ENSONIG00000009845.2"/>
</dbReference>
<feature type="domain" description="Transferrin-like" evidence="12">
    <location>
        <begin position="671"/>
        <end position="1001"/>
    </location>
</feature>
<dbReference type="FunFam" id="3.40.190.10:FF:000095">
    <property type="entry name" value="Lactotransferrin"/>
    <property type="match status" value="3"/>
</dbReference>
<feature type="domain" description="Transferrin-like" evidence="12">
    <location>
        <begin position="25"/>
        <end position="333"/>
    </location>
</feature>
<evidence type="ECO:0000256" key="9">
    <source>
        <dbReference type="ARBA" id="ARBA00023004"/>
    </source>
</evidence>
<keyword evidence="5" id="KW-0410">Iron transport</keyword>
<evidence type="ECO:0000256" key="10">
    <source>
        <dbReference type="ARBA" id="ARBA00023065"/>
    </source>
</evidence>
<feature type="chain" id="PRO_5025401029" description="Serotransferrin" evidence="11">
    <location>
        <begin position="19"/>
        <end position="1021"/>
    </location>
</feature>
<dbReference type="eggNOG" id="ENOG502QSZB">
    <property type="taxonomic scope" value="Eukaryota"/>
</dbReference>
<keyword evidence="10" id="KW-0406">Ion transport</keyword>
<comment type="subcellular location">
    <subcellularLocation>
        <location evidence="2">Secreted</location>
    </subcellularLocation>
</comment>
<dbReference type="InParanoid" id="I3JU26"/>
<reference evidence="14" key="1">
    <citation type="submission" date="2012-01" db="EMBL/GenBank/DDBJ databases">
        <title>The Genome Sequence of Oreochromis niloticus (Nile Tilapia).</title>
        <authorList>
            <consortium name="Broad Institute Genome Assembly Team"/>
            <consortium name="Broad Institute Sequencing Platform"/>
            <person name="Di Palma F."/>
            <person name="Johnson J."/>
            <person name="Lander E.S."/>
            <person name="Lindblad-Toh K."/>
        </authorList>
    </citation>
    <scope>NUCLEOTIDE SEQUENCE [LARGE SCALE GENOMIC DNA]</scope>
</reference>
<evidence type="ECO:0000256" key="3">
    <source>
        <dbReference type="ARBA" id="ARBA00016768"/>
    </source>
</evidence>
<gene>
    <name evidence="13" type="primary">LOC106097915</name>
</gene>
<evidence type="ECO:0000259" key="12">
    <source>
        <dbReference type="PROSITE" id="PS51408"/>
    </source>
</evidence>
<dbReference type="Proteomes" id="UP000005207">
    <property type="component" value="Linkage group LG18"/>
</dbReference>
<sequence>MKPLLLVTLLGLLASAFAAPGSQKVKWCVKSDQELRKCSDLAAAAPAFSCVKKENTLECIVAIKAGEADAITVDGGDIYTAGLNNYDLHPIIAEDYGTGTDTCYYAVVVAKKNTGFGFRDLRGKKSCHTGLGKSAGWNIPIGSLVSMDVIEWGGIEDKPLEEAVSTFFHASCAPGATRGSKLCELCKGDCSRSQREPYYDYNGAFQCLVEGAGDVAFVKHLTVPESDKPMYELLCKDNTRAPIDNYKACSLARVPAHAVVTRKDPQLADLIWQSLDRVQTDHSFNLFSSEAYAPTKNLMFKDSTVKLVRVPPNTDSFLYLGANYMSIVHSLKKEQASDVASPAIRWCAVGHAETAKCDTWSINSVSDDTASIECQSAPTVEDCLKKIMRKEADAVAVDGGQVFTAGKCGLVPVMVEQYDQEMCGNSNAPASSYYAVAVVKKGSGVTWENLKGKKSCHTGIGRTAGWNIPMGLIYNREHDCDFTKFFSSGCAPGAEPTSPFCSLCVGSGKAVGDEAKCKASADEKYYGYAGAFRCLAEGAGDVAFVKHLTVPESDKPMYELLCKDNTRAPIDNYNTCFLARVPGDAVITRKDPQLADFIWETLDRVQTDHSFNLFSSEAYAPAKNLMFKDSTVRLLRVPPNTDSFLYLGANYMSIVHSLKKEQALDVASPAIRWCAVGHAETARCDTWSISSVSEDTTSIECQSAPTVEECLKKIMRKDADAIAVDGGQVFTAGKCGLVPVMVEQYDQDLCSRSDVTISAYYAVAVVKKGSGVTWENLKGKKSCHTGIGRTAGWNIPMGLIYNREHDCDFTKFFSSGCAPGAEPTSPFCSLCIGSGKAVRDEAKCKASADEKYYGSAGAFRCLVEGGGDVAFVKHTTVTENSDGNGPDWARNLRSSDYQLICPGKGPVEISDYATCHLALAPAHAVVTRPDSHSKVVRILQEQQAIFGNTGTDPSFRMFQSENGKNLLFQDSTKCLQEVPEGRTYEQFLGEAYMDAMKALRHCSDTASDLEKSCTFHACQQG</sequence>
<evidence type="ECO:0000256" key="7">
    <source>
        <dbReference type="ARBA" id="ARBA00022723"/>
    </source>
</evidence>
<dbReference type="Pfam" id="PF00405">
    <property type="entry name" value="Transferrin"/>
    <property type="match status" value="3"/>
</dbReference>
<dbReference type="GO" id="GO:0055037">
    <property type="term" value="C:recycling endosome"/>
    <property type="evidence" value="ECO:0007669"/>
    <property type="project" value="TreeGrafter"/>
</dbReference>
<protein>
    <recommendedName>
        <fullName evidence="3">Serotransferrin</fullName>
    </recommendedName>
</protein>
<keyword evidence="11" id="KW-0732">Signal</keyword>
<evidence type="ECO:0000313" key="13">
    <source>
        <dbReference type="Ensembl" id="ENSONIP00000012371.2"/>
    </source>
</evidence>
<dbReference type="HOGENOM" id="CLU_011309_1_0_1"/>
<reference evidence="13" key="2">
    <citation type="submission" date="2025-08" db="UniProtKB">
        <authorList>
            <consortium name="Ensembl"/>
        </authorList>
    </citation>
    <scope>IDENTIFICATION</scope>
</reference>
<dbReference type="InterPro" id="IPR001156">
    <property type="entry name" value="Transferrin-like_dom"/>
</dbReference>
<evidence type="ECO:0000313" key="14">
    <source>
        <dbReference type="Proteomes" id="UP000005207"/>
    </source>
</evidence>
<evidence type="ECO:0000256" key="1">
    <source>
        <dbReference type="ARBA" id="ARBA00002831"/>
    </source>
</evidence>
<evidence type="ECO:0000256" key="5">
    <source>
        <dbReference type="ARBA" id="ARBA00022496"/>
    </source>
</evidence>
<dbReference type="Gene3D" id="3.40.190.10">
    <property type="entry name" value="Periplasmic binding protein-like II"/>
    <property type="match status" value="6"/>
</dbReference>
<dbReference type="SUPFAM" id="SSF53850">
    <property type="entry name" value="Periplasmic binding protein-like II"/>
    <property type="match status" value="3"/>
</dbReference>
<evidence type="ECO:0000256" key="2">
    <source>
        <dbReference type="ARBA" id="ARBA00004613"/>
    </source>
</evidence>
<dbReference type="GO" id="GO:0046872">
    <property type="term" value="F:metal ion binding"/>
    <property type="evidence" value="ECO:0007669"/>
    <property type="project" value="UniProtKB-KW"/>
</dbReference>
<keyword evidence="9" id="KW-0408">Iron</keyword>
<organism evidence="13 14">
    <name type="scientific">Oreochromis niloticus</name>
    <name type="common">Nile tilapia</name>
    <name type="synonym">Tilapia nilotica</name>
    <dbReference type="NCBI Taxonomy" id="8128"/>
    <lineage>
        <taxon>Eukaryota</taxon>
        <taxon>Metazoa</taxon>
        <taxon>Chordata</taxon>
        <taxon>Craniata</taxon>
        <taxon>Vertebrata</taxon>
        <taxon>Euteleostomi</taxon>
        <taxon>Actinopterygii</taxon>
        <taxon>Neopterygii</taxon>
        <taxon>Teleostei</taxon>
        <taxon>Neoteleostei</taxon>
        <taxon>Acanthomorphata</taxon>
        <taxon>Ovalentaria</taxon>
        <taxon>Cichlomorphae</taxon>
        <taxon>Cichliformes</taxon>
        <taxon>Cichlidae</taxon>
        <taxon>African cichlids</taxon>
        <taxon>Pseudocrenilabrinae</taxon>
        <taxon>Oreochromini</taxon>
        <taxon>Oreochromis</taxon>
    </lineage>
</organism>
<dbReference type="PROSITE" id="PS51408">
    <property type="entry name" value="TRANSFERRIN_LIKE_4"/>
    <property type="match status" value="3"/>
</dbReference>
<evidence type="ECO:0000256" key="4">
    <source>
        <dbReference type="ARBA" id="ARBA00022448"/>
    </source>
</evidence>
<dbReference type="GO" id="GO:0005769">
    <property type="term" value="C:early endosome"/>
    <property type="evidence" value="ECO:0007669"/>
    <property type="project" value="TreeGrafter"/>
</dbReference>
<evidence type="ECO:0000256" key="8">
    <source>
        <dbReference type="ARBA" id="ARBA00022737"/>
    </source>
</evidence>
<feature type="signal peptide" evidence="11">
    <location>
        <begin position="1"/>
        <end position="18"/>
    </location>
</feature>
<keyword evidence="6" id="KW-0964">Secreted</keyword>
<reference evidence="13" key="3">
    <citation type="submission" date="2025-09" db="UniProtKB">
        <authorList>
            <consortium name="Ensembl"/>
        </authorList>
    </citation>
    <scope>IDENTIFICATION</scope>
</reference>
<dbReference type="PROSITE" id="PS00206">
    <property type="entry name" value="TRANSFERRIN_LIKE_2"/>
    <property type="match status" value="2"/>
</dbReference>
<dbReference type="GO" id="GO:0006826">
    <property type="term" value="P:iron ion transport"/>
    <property type="evidence" value="ECO:0007669"/>
    <property type="project" value="UniProtKB-KW"/>
</dbReference>
<comment type="function">
    <text evidence="1">Transferrins are iron binding transport proteins which can bind two Fe(3+) ions in association with the binding of an anion, usually bicarbonate.</text>
</comment>
<name>I3JU26_ORENI</name>
<dbReference type="PROSITE" id="PS00205">
    <property type="entry name" value="TRANSFERRIN_LIKE_1"/>
    <property type="match status" value="3"/>
</dbReference>
<accession>I3JU26</accession>
<dbReference type="SMART" id="SM00094">
    <property type="entry name" value="TR_FER"/>
    <property type="match status" value="3"/>
</dbReference>